<sequence length="314" mass="32242">MRSANFLAYAAIVAAGVDGKPCSRKSSSTVSMVANTTSSVASFSSTSSTYPSMTSSSESVSITSSSSLISSTESVPTTSSSLSIPVSTSTSSASETTSSFASSSTSSSASITSTSSSATSSSLSSSSSSTPSSTSSAAEATQTIDVTNYEWTNAILLAHNIHRANHTASNLVWDVSLSTTAAELVMTCNYHHDTTINGGGYGQVIAAGYTGAQITRMINDKYYQGLASFPEPYGNDNPDLSNFALWGNFAQILWAATERVGCAVQYCPGGLANAPDASAEPYFTVCNYGPYGNVVGQFSNVHAPTGAPSVVFLP</sequence>
<gene>
    <name evidence="1" type="ORF">F4821DRAFT_260110</name>
</gene>
<evidence type="ECO:0000313" key="1">
    <source>
        <dbReference type="EMBL" id="KAI6086219.1"/>
    </source>
</evidence>
<proteinExistence type="predicted"/>
<comment type="caution">
    <text evidence="1">The sequence shown here is derived from an EMBL/GenBank/DDBJ whole genome shotgun (WGS) entry which is preliminary data.</text>
</comment>
<reference evidence="1 2" key="1">
    <citation type="journal article" date="2022" name="New Phytol.">
        <title>Ecological generalism drives hyperdiversity of secondary metabolite gene clusters in xylarialean endophytes.</title>
        <authorList>
            <person name="Franco M.E.E."/>
            <person name="Wisecaver J.H."/>
            <person name="Arnold A.E."/>
            <person name="Ju Y.M."/>
            <person name="Slot J.C."/>
            <person name="Ahrendt S."/>
            <person name="Moore L.P."/>
            <person name="Eastman K.E."/>
            <person name="Scott K."/>
            <person name="Konkel Z."/>
            <person name="Mondo S.J."/>
            <person name="Kuo A."/>
            <person name="Hayes R.D."/>
            <person name="Haridas S."/>
            <person name="Andreopoulos B."/>
            <person name="Riley R."/>
            <person name="LaButti K."/>
            <person name="Pangilinan J."/>
            <person name="Lipzen A."/>
            <person name="Amirebrahimi M."/>
            <person name="Yan J."/>
            <person name="Adam C."/>
            <person name="Keymanesh K."/>
            <person name="Ng V."/>
            <person name="Louie K."/>
            <person name="Northen T."/>
            <person name="Drula E."/>
            <person name="Henrissat B."/>
            <person name="Hsieh H.M."/>
            <person name="Youens-Clark K."/>
            <person name="Lutzoni F."/>
            <person name="Miadlikowska J."/>
            <person name="Eastwood D.C."/>
            <person name="Hamelin R.C."/>
            <person name="Grigoriev I.V."/>
            <person name="U'Ren J.M."/>
        </authorList>
    </citation>
    <scope>NUCLEOTIDE SEQUENCE [LARGE SCALE GENOMIC DNA]</scope>
    <source>
        <strain evidence="1 2">ER1909</strain>
    </source>
</reference>
<organism evidence="1 2">
    <name type="scientific">Hypoxylon rubiginosum</name>
    <dbReference type="NCBI Taxonomy" id="110542"/>
    <lineage>
        <taxon>Eukaryota</taxon>
        <taxon>Fungi</taxon>
        <taxon>Dikarya</taxon>
        <taxon>Ascomycota</taxon>
        <taxon>Pezizomycotina</taxon>
        <taxon>Sordariomycetes</taxon>
        <taxon>Xylariomycetidae</taxon>
        <taxon>Xylariales</taxon>
        <taxon>Hypoxylaceae</taxon>
        <taxon>Hypoxylon</taxon>
    </lineage>
</organism>
<dbReference type="EMBL" id="MU394317">
    <property type="protein sequence ID" value="KAI6086219.1"/>
    <property type="molecule type" value="Genomic_DNA"/>
</dbReference>
<protein>
    <submittedName>
        <fullName evidence="1">CAP domain-containing protein</fullName>
    </submittedName>
</protein>
<keyword evidence="2" id="KW-1185">Reference proteome</keyword>
<evidence type="ECO:0000313" key="2">
    <source>
        <dbReference type="Proteomes" id="UP001497680"/>
    </source>
</evidence>
<accession>A0ACC0D0L1</accession>
<name>A0ACC0D0L1_9PEZI</name>
<dbReference type="Proteomes" id="UP001497680">
    <property type="component" value="Unassembled WGS sequence"/>
</dbReference>